<evidence type="ECO:0000256" key="4">
    <source>
        <dbReference type="ARBA" id="ARBA00023136"/>
    </source>
</evidence>
<sequence length="200" mass="21377">MSSTTPLNFAPYADPPDAPSQSRWAPPPPLPPSSSAAAAAGPSSSYHSGAAVPAYSNGSTGFGSSSYGQTGYAPIGSSALAGGGGGTGTGFETTMYRHDWEAAACYALGPFGAAFMLIFEVENDFVRFHAYQSVLLNLVLVLLHIFFYLIFGTWAQYILVVVDFAILILMSLRAYYDSDHLSRYKIFFIGELADGWVRAE</sequence>
<protein>
    <submittedName>
        <fullName evidence="7">Uncharacterized protein</fullName>
    </submittedName>
</protein>
<organism evidence="7 8">
    <name type="scientific">Rhodotorula mucilaginosa</name>
    <name type="common">Yeast</name>
    <name type="synonym">Rhodotorula rubra</name>
    <dbReference type="NCBI Taxonomy" id="5537"/>
    <lineage>
        <taxon>Eukaryota</taxon>
        <taxon>Fungi</taxon>
        <taxon>Dikarya</taxon>
        <taxon>Basidiomycota</taxon>
        <taxon>Pucciniomycotina</taxon>
        <taxon>Microbotryomycetes</taxon>
        <taxon>Sporidiobolales</taxon>
        <taxon>Sporidiobolaceae</taxon>
        <taxon>Rhodotorula</taxon>
    </lineage>
</organism>
<evidence type="ECO:0000256" key="5">
    <source>
        <dbReference type="SAM" id="MobiDB-lite"/>
    </source>
</evidence>
<dbReference type="PANTHER" id="PTHR36460:SF1">
    <property type="entry name" value="UPF0132 DOMAIN PROTEIN (AFU_ORTHOLOGUE AFUA_3G10255)"/>
    <property type="match status" value="1"/>
</dbReference>
<dbReference type="AlphaFoldDB" id="A0A9P7B6S9"/>
<evidence type="ECO:0000256" key="3">
    <source>
        <dbReference type="ARBA" id="ARBA00022989"/>
    </source>
</evidence>
<comment type="caution">
    <text evidence="7">The sequence shown here is derived from an EMBL/GenBank/DDBJ whole genome shotgun (WGS) entry which is preliminary data.</text>
</comment>
<reference evidence="7 8" key="1">
    <citation type="submission" date="2020-11" db="EMBL/GenBank/DDBJ databases">
        <title>Kefir isolates.</title>
        <authorList>
            <person name="Marcisauskas S."/>
            <person name="Kim Y."/>
            <person name="Blasche S."/>
        </authorList>
    </citation>
    <scope>NUCLEOTIDE SEQUENCE [LARGE SCALE GENOMIC DNA]</scope>
    <source>
        <strain evidence="7 8">KR</strain>
    </source>
</reference>
<name>A0A9P7B6S9_RHOMI</name>
<feature type="transmembrane region" description="Helical" evidence="6">
    <location>
        <begin position="157"/>
        <end position="176"/>
    </location>
</feature>
<evidence type="ECO:0000313" key="8">
    <source>
        <dbReference type="Proteomes" id="UP000777482"/>
    </source>
</evidence>
<feature type="compositionally biased region" description="Low complexity" evidence="5">
    <location>
        <begin position="33"/>
        <end position="44"/>
    </location>
</feature>
<gene>
    <name evidence="7" type="ORF">C6P46_003785</name>
</gene>
<comment type="subcellular location">
    <subcellularLocation>
        <location evidence="1">Membrane</location>
        <topology evidence="1">Multi-pass membrane protein</topology>
    </subcellularLocation>
</comment>
<feature type="transmembrane region" description="Helical" evidence="6">
    <location>
        <begin position="100"/>
        <end position="119"/>
    </location>
</feature>
<keyword evidence="2 6" id="KW-0812">Transmembrane</keyword>
<keyword evidence="8" id="KW-1185">Reference proteome</keyword>
<evidence type="ECO:0000256" key="2">
    <source>
        <dbReference type="ARBA" id="ARBA00022692"/>
    </source>
</evidence>
<accession>A0A9P7B6S9</accession>
<evidence type="ECO:0000256" key="1">
    <source>
        <dbReference type="ARBA" id="ARBA00004141"/>
    </source>
</evidence>
<evidence type="ECO:0000256" key="6">
    <source>
        <dbReference type="SAM" id="Phobius"/>
    </source>
</evidence>
<dbReference type="PANTHER" id="PTHR36460">
    <property type="entry name" value="UPF0132 DOMAIN PROTEIN (AFU_ORTHOLOGUE AFUA_3G10255)"/>
    <property type="match status" value="1"/>
</dbReference>
<evidence type="ECO:0000313" key="7">
    <source>
        <dbReference type="EMBL" id="KAG0661894.1"/>
    </source>
</evidence>
<dbReference type="GO" id="GO:0016020">
    <property type="term" value="C:membrane"/>
    <property type="evidence" value="ECO:0007669"/>
    <property type="project" value="UniProtKB-SubCell"/>
</dbReference>
<feature type="region of interest" description="Disordered" evidence="5">
    <location>
        <begin position="1"/>
        <end position="44"/>
    </location>
</feature>
<dbReference type="EMBL" id="PUHQ01000031">
    <property type="protein sequence ID" value="KAG0661894.1"/>
    <property type="molecule type" value="Genomic_DNA"/>
</dbReference>
<keyword evidence="4 6" id="KW-0472">Membrane</keyword>
<dbReference type="OrthoDB" id="5546837at2759"/>
<proteinExistence type="predicted"/>
<feature type="transmembrane region" description="Helical" evidence="6">
    <location>
        <begin position="131"/>
        <end position="151"/>
    </location>
</feature>
<dbReference type="Proteomes" id="UP000777482">
    <property type="component" value="Unassembled WGS sequence"/>
</dbReference>
<keyword evidence="3 6" id="KW-1133">Transmembrane helix</keyword>